<dbReference type="PATRIC" id="fig|1116472.3.peg.949"/>
<reference evidence="3 4" key="1">
    <citation type="journal article" date="2013" name="Genome Announc.">
        <title>Draft Genome Sequence of the Methanotrophic Gammaproteobacterium Methyloglobulus morosus DSM 22980 Strain KoM1.</title>
        <authorList>
            <person name="Poehlein A."/>
            <person name="Deutzmann J.S."/>
            <person name="Daniel R."/>
            <person name="Simeonova D.D."/>
        </authorList>
    </citation>
    <scope>NUCLEOTIDE SEQUENCE [LARGE SCALE GENOMIC DNA]</scope>
    <source>
        <strain evidence="3 4">KoM1</strain>
    </source>
</reference>
<comment type="similarity">
    <text evidence="1">Belongs to the transposase 8 family.</text>
</comment>
<dbReference type="RefSeq" id="WP_023493817.1">
    <property type="nucleotide sequence ID" value="NZ_AYLO01000032.1"/>
</dbReference>
<dbReference type="GO" id="GO:0004803">
    <property type="term" value="F:transposase activity"/>
    <property type="evidence" value="ECO:0007669"/>
    <property type="project" value="InterPro"/>
</dbReference>
<feature type="coiled-coil region" evidence="2">
    <location>
        <begin position="62"/>
        <end position="89"/>
    </location>
</feature>
<keyword evidence="2" id="KW-0175">Coiled coil</keyword>
<dbReference type="InterPro" id="IPR009057">
    <property type="entry name" value="Homeodomain-like_sf"/>
</dbReference>
<dbReference type="EMBL" id="AYLO01000032">
    <property type="protein sequence ID" value="ESS73192.1"/>
    <property type="molecule type" value="Genomic_DNA"/>
</dbReference>
<dbReference type="Gene3D" id="1.10.10.60">
    <property type="entry name" value="Homeodomain-like"/>
    <property type="match status" value="1"/>
</dbReference>
<organism evidence="3 4">
    <name type="scientific">Methyloglobulus morosus KoM1</name>
    <dbReference type="NCBI Taxonomy" id="1116472"/>
    <lineage>
        <taxon>Bacteria</taxon>
        <taxon>Pseudomonadati</taxon>
        <taxon>Pseudomonadota</taxon>
        <taxon>Gammaproteobacteria</taxon>
        <taxon>Methylococcales</taxon>
        <taxon>Methylococcaceae</taxon>
        <taxon>Methyloglobulus</taxon>
    </lineage>
</organism>
<evidence type="ECO:0000313" key="4">
    <source>
        <dbReference type="Proteomes" id="UP000017842"/>
    </source>
</evidence>
<dbReference type="SUPFAM" id="SSF46689">
    <property type="entry name" value="Homeodomain-like"/>
    <property type="match status" value="1"/>
</dbReference>
<dbReference type="GO" id="GO:0003677">
    <property type="term" value="F:DNA binding"/>
    <property type="evidence" value="ECO:0007669"/>
    <property type="project" value="InterPro"/>
</dbReference>
<sequence>MDQEKAKTYKPEFRDFSVKMAIGSDKPIAETARDLGISANTLHTWISKYSLAKLVGNTAGTDDHLYEEIKRLQKENALLTKERDLLRKAAAYFEGVLSI</sequence>
<keyword evidence="4" id="KW-1185">Reference proteome</keyword>
<dbReference type="InterPro" id="IPR002514">
    <property type="entry name" value="Transposase_8"/>
</dbReference>
<gene>
    <name evidence="3" type="ORF">MGMO_33c00060</name>
</gene>
<protein>
    <submittedName>
        <fullName evidence="3">Transposase IS3/IS911 family protein</fullName>
    </submittedName>
</protein>
<dbReference type="GO" id="GO:0006313">
    <property type="term" value="P:DNA transposition"/>
    <property type="evidence" value="ECO:0007669"/>
    <property type="project" value="InterPro"/>
</dbReference>
<evidence type="ECO:0000256" key="2">
    <source>
        <dbReference type="SAM" id="Coils"/>
    </source>
</evidence>
<proteinExistence type="inferred from homology"/>
<dbReference type="Proteomes" id="UP000017842">
    <property type="component" value="Unassembled WGS sequence"/>
</dbReference>
<evidence type="ECO:0000313" key="3">
    <source>
        <dbReference type="EMBL" id="ESS73192.1"/>
    </source>
</evidence>
<comment type="caution">
    <text evidence="3">The sequence shown here is derived from an EMBL/GenBank/DDBJ whole genome shotgun (WGS) entry which is preliminary data.</text>
</comment>
<dbReference type="STRING" id="1116472.MGMO_33c00060"/>
<dbReference type="eggNOG" id="COG2963">
    <property type="taxonomic scope" value="Bacteria"/>
</dbReference>
<name>V5C411_9GAMM</name>
<accession>V5C411</accession>
<dbReference type="AlphaFoldDB" id="V5C411"/>
<dbReference type="OrthoDB" id="9810995at2"/>
<dbReference type="Pfam" id="PF01527">
    <property type="entry name" value="HTH_Tnp_1"/>
    <property type="match status" value="1"/>
</dbReference>
<evidence type="ECO:0000256" key="1">
    <source>
        <dbReference type="ARBA" id="ARBA00009964"/>
    </source>
</evidence>